<reference evidence="13" key="2">
    <citation type="submission" date="2019-02" db="EMBL/GenBank/DDBJ databases">
        <authorList>
            <person name="Fang M.L."/>
            <person name="Zhang Y."/>
        </authorList>
    </citation>
    <scope>NUCLEOTIDE SEQUENCE</scope>
    <source>
        <strain evidence="13">YMF1.03216</strain>
    </source>
</reference>
<feature type="transmembrane region" description="Helical" evidence="10">
    <location>
        <begin position="184"/>
        <end position="211"/>
    </location>
</feature>
<evidence type="ECO:0000256" key="4">
    <source>
        <dbReference type="ARBA" id="ARBA00021008"/>
    </source>
</evidence>
<proteinExistence type="inferred from homology"/>
<comment type="similarity">
    <text evidence="2">Belongs to the complex I subunit 2 family.</text>
</comment>
<gene>
    <name evidence="13" type="primary">nad2</name>
</gene>
<feature type="transmembrane region" description="Helical" evidence="10">
    <location>
        <begin position="259"/>
        <end position="277"/>
    </location>
</feature>
<dbReference type="GO" id="GO:0016020">
    <property type="term" value="C:membrane"/>
    <property type="evidence" value="ECO:0007669"/>
    <property type="project" value="UniProtKB-SubCell"/>
</dbReference>
<dbReference type="PANTHER" id="PTHR22773">
    <property type="entry name" value="NADH DEHYDROGENASE"/>
    <property type="match status" value="1"/>
</dbReference>
<feature type="transmembrane region" description="Helical" evidence="10">
    <location>
        <begin position="56"/>
        <end position="81"/>
    </location>
</feature>
<dbReference type="EC" id="7.1.1.2" evidence="3"/>
<keyword evidence="13" id="KW-0496">Mitochondrion</keyword>
<feature type="transmembrane region" description="Helical" evidence="10">
    <location>
        <begin position="548"/>
        <end position="581"/>
    </location>
</feature>
<feature type="transmembrane region" description="Helical" evidence="10">
    <location>
        <begin position="357"/>
        <end position="378"/>
    </location>
</feature>
<evidence type="ECO:0000256" key="8">
    <source>
        <dbReference type="ARBA" id="ARBA00031028"/>
    </source>
</evidence>
<evidence type="ECO:0000313" key="13">
    <source>
        <dbReference type="EMBL" id="QBL02505.1"/>
    </source>
</evidence>
<evidence type="ECO:0000256" key="10">
    <source>
        <dbReference type="SAM" id="Phobius"/>
    </source>
</evidence>
<dbReference type="Pfam" id="PF00361">
    <property type="entry name" value="Proton_antipo_M"/>
    <property type="match status" value="1"/>
</dbReference>
<accession>A0A481ZLF5</accession>
<feature type="transmembrane region" description="Helical" evidence="10">
    <location>
        <begin position="476"/>
        <end position="498"/>
    </location>
</feature>
<dbReference type="InterPro" id="IPR001750">
    <property type="entry name" value="ND/Mrp_TM"/>
</dbReference>
<keyword evidence="6 10" id="KW-1133">Transmembrane helix</keyword>
<comment type="subcellular location">
    <subcellularLocation>
        <location evidence="1">Membrane</location>
        <topology evidence="1">Multi-pass membrane protein</topology>
    </subcellularLocation>
</comment>
<evidence type="ECO:0000259" key="12">
    <source>
        <dbReference type="Pfam" id="PF00361"/>
    </source>
</evidence>
<feature type="chain" id="PRO_5019712334" description="NADH-ubiquinone oxidoreductase chain 2" evidence="11">
    <location>
        <begin position="18"/>
        <end position="583"/>
    </location>
</feature>
<name>A0A481ZLF5_9PEZI</name>
<feature type="transmembrane region" description="Helical" evidence="10">
    <location>
        <begin position="332"/>
        <end position="350"/>
    </location>
</feature>
<dbReference type="GeneID" id="39411754"/>
<evidence type="ECO:0000256" key="3">
    <source>
        <dbReference type="ARBA" id="ARBA00012944"/>
    </source>
</evidence>
<evidence type="ECO:0000256" key="7">
    <source>
        <dbReference type="ARBA" id="ARBA00023136"/>
    </source>
</evidence>
<feature type="transmembrane region" description="Helical" evidence="10">
    <location>
        <begin position="140"/>
        <end position="163"/>
    </location>
</feature>
<evidence type="ECO:0000256" key="6">
    <source>
        <dbReference type="ARBA" id="ARBA00022989"/>
    </source>
</evidence>
<geneLocation type="mitochondrion" evidence="13"/>
<evidence type="ECO:0000256" key="2">
    <source>
        <dbReference type="ARBA" id="ARBA00007012"/>
    </source>
</evidence>
<feature type="transmembrane region" description="Helical" evidence="10">
    <location>
        <begin position="384"/>
        <end position="410"/>
    </location>
</feature>
<feature type="signal peptide" evidence="11">
    <location>
        <begin position="1"/>
        <end position="17"/>
    </location>
</feature>
<dbReference type="EMBL" id="MK550698">
    <property type="protein sequence ID" value="QBL02505.1"/>
    <property type="molecule type" value="Genomic_DNA"/>
</dbReference>
<reference evidence="13" key="1">
    <citation type="journal article" date="2019" name="Mitochondrial DNA Part B Resour">
        <title>Characterization of the complete mitochondrial genome of Drechslerella brochopaga, a fungal species trapping nematodes with constricting rings.</title>
        <authorList>
            <person name="Fang M."/>
            <person name="Wang S."/>
            <person name="Xu J."/>
            <person name="Jiang L."/>
            <person name="Zhou D."/>
            <person name="Zhang K.-Q."/>
            <person name="Zhang Y."/>
        </authorList>
    </citation>
    <scope>NUCLEOTIDE SEQUENCE</scope>
    <source>
        <strain evidence="13">YMF1.03216</strain>
    </source>
</reference>
<feature type="transmembrane region" description="Helical" evidence="10">
    <location>
        <begin position="441"/>
        <end position="464"/>
    </location>
</feature>
<dbReference type="AlphaFoldDB" id="A0A481ZLF5"/>
<keyword evidence="11" id="KW-0732">Signal</keyword>
<organism evidence="13">
    <name type="scientific">Orbilia brochopaga</name>
    <dbReference type="NCBI Taxonomy" id="3140254"/>
    <lineage>
        <taxon>Eukaryota</taxon>
        <taxon>Fungi</taxon>
        <taxon>Dikarya</taxon>
        <taxon>Ascomycota</taxon>
        <taxon>Pezizomycotina</taxon>
        <taxon>Orbiliomycetes</taxon>
        <taxon>Orbiliales</taxon>
        <taxon>Orbiliaceae</taxon>
        <taxon>Orbilia</taxon>
    </lineage>
</organism>
<keyword evidence="7 10" id="KW-0472">Membrane</keyword>
<feature type="transmembrane region" description="Helical" evidence="10">
    <location>
        <begin position="27"/>
        <end position="44"/>
    </location>
</feature>
<feature type="transmembrane region" description="Helical" evidence="10">
    <location>
        <begin position="289"/>
        <end position="312"/>
    </location>
</feature>
<evidence type="ECO:0000256" key="9">
    <source>
        <dbReference type="ARBA" id="ARBA00049551"/>
    </source>
</evidence>
<dbReference type="RefSeq" id="YP_009568421.1">
    <property type="nucleotide sequence ID" value="NC_041248.1"/>
</dbReference>
<feature type="domain" description="NADH:quinone oxidoreductase/Mrp antiporter transmembrane" evidence="12">
    <location>
        <begin position="157"/>
        <end position="490"/>
    </location>
</feature>
<sequence length="583" mass="65765">MIILSSCYLLLINAVTSRRDKTLSHNRITTLILLYSTFLALNSLHMTCIETGIGVYGGLFLVTTITQNFVVFIFILSFLYIQIESFYCRNLQDINDPDAAYDKGWSAPFDPSLVGILDTSVNADGQYNIMVISSLLDFPIIILFILTGAVCLMSCCDLITMFLCLELQSYGLYILCSIYRNSELVIGAGLTYFLLGGLSSCFILLGSGLLYANTGLTYLDGIYMIYNLSDTMITQGQEIISLLEYQVKTWIKSDEINSIHTFDMSLIILSVGYLFKVSSTPFHFWSPDVYDALPTIITCFVAVMAKISIFIFMLDLVHFASGAKTEFTWTDILLISSFFSLIIGTIVGLIQVRIKKLFAYSTISHVGFILLALTINTIESIQAFIFYLIQYSLSNLNFFIILLTMGYYLYYYYPTMKMTDQVNSPLQFIDQLKGFFNKNHMLSLCLAITLFSFAGIPPLIGFFGKQLVLSAALDKGFYFMTLVAIITSAIGASYYLVIIKSIYFDKDRQIADEHFVEIIYDIYWNSFKLRGEKVNILKNKNRLLSTSLSLIISGLTLIILLFIIKPLFLLSLVSVLALILFNT</sequence>
<evidence type="ECO:0000256" key="1">
    <source>
        <dbReference type="ARBA" id="ARBA00004141"/>
    </source>
</evidence>
<evidence type="ECO:0000256" key="5">
    <source>
        <dbReference type="ARBA" id="ARBA00022692"/>
    </source>
</evidence>
<protein>
    <recommendedName>
        <fullName evidence="4">NADH-ubiquinone oxidoreductase chain 2</fullName>
        <ecNumber evidence="3">7.1.1.2</ecNumber>
    </recommendedName>
    <alternativeName>
        <fullName evidence="8">NADH dehydrogenase subunit 2</fullName>
    </alternativeName>
</protein>
<comment type="catalytic activity">
    <reaction evidence="9">
        <text>a ubiquinone + NADH + 5 H(+)(in) = a ubiquinol + NAD(+) + 4 H(+)(out)</text>
        <dbReference type="Rhea" id="RHEA:29091"/>
        <dbReference type="Rhea" id="RHEA-COMP:9565"/>
        <dbReference type="Rhea" id="RHEA-COMP:9566"/>
        <dbReference type="ChEBI" id="CHEBI:15378"/>
        <dbReference type="ChEBI" id="CHEBI:16389"/>
        <dbReference type="ChEBI" id="CHEBI:17976"/>
        <dbReference type="ChEBI" id="CHEBI:57540"/>
        <dbReference type="ChEBI" id="CHEBI:57945"/>
        <dbReference type="EC" id="7.1.1.2"/>
    </reaction>
</comment>
<keyword evidence="5 10" id="KW-0812">Transmembrane</keyword>
<evidence type="ECO:0000256" key="11">
    <source>
        <dbReference type="SAM" id="SignalP"/>
    </source>
</evidence>
<dbReference type="GO" id="GO:0008137">
    <property type="term" value="F:NADH dehydrogenase (ubiquinone) activity"/>
    <property type="evidence" value="ECO:0007669"/>
    <property type="project" value="UniProtKB-EC"/>
</dbReference>